<comment type="caution">
    <text evidence="1">The sequence shown here is derived from an EMBL/GenBank/DDBJ whole genome shotgun (WGS) entry which is preliminary data.</text>
</comment>
<dbReference type="AlphaFoldDB" id="A0A7K0JFZ8"/>
<protein>
    <submittedName>
        <fullName evidence="1">Uncharacterized protein</fullName>
    </submittedName>
</protein>
<name>A0A7K0JFZ8_PHOVU</name>
<dbReference type="RefSeq" id="WP_154577434.1">
    <property type="nucleotide sequence ID" value="NZ_VULU01000020.1"/>
</dbReference>
<gene>
    <name evidence="1" type="ORF">FYJ30_11670</name>
</gene>
<proteinExistence type="predicted"/>
<reference evidence="1 2" key="1">
    <citation type="submission" date="2019-09" db="EMBL/GenBank/DDBJ databases">
        <title>In-depth cultivation of the pig gut microbiome towards novel bacterial diversity and tailored functional studies.</title>
        <authorList>
            <person name="Wylensek D."/>
            <person name="Hitch T.C.A."/>
            <person name="Clavel T."/>
        </authorList>
    </citation>
    <scope>NUCLEOTIDE SEQUENCE [LARGE SCALE GENOMIC DNA]</scope>
    <source>
        <strain evidence="1 2">WCA-389-WT-3C</strain>
    </source>
</reference>
<evidence type="ECO:0000313" key="1">
    <source>
        <dbReference type="EMBL" id="MSS48942.1"/>
    </source>
</evidence>
<sequence>MRKIFCFILLFINVSLGFSNNDSNNKVLFLKTIDSVYKVCAGSVSLQEEEVLFVELFRTLSENNTCCCKVKILSRKYDCPIDFIDGLKKIDNGFILQFSFCSGYYFVKSDITFIYDSTIRDFICSSYVEQYIDRLNPDRIVESQTYNTCKVRLSEFTEETLYLIKNEDSKVLSAP</sequence>
<organism evidence="1 2">
    <name type="scientific">Phocaeicola vulgatus</name>
    <name type="common">Bacteroides vulgatus</name>
    <dbReference type="NCBI Taxonomy" id="821"/>
    <lineage>
        <taxon>Bacteria</taxon>
        <taxon>Pseudomonadati</taxon>
        <taxon>Bacteroidota</taxon>
        <taxon>Bacteroidia</taxon>
        <taxon>Bacteroidales</taxon>
        <taxon>Bacteroidaceae</taxon>
        <taxon>Phocaeicola</taxon>
    </lineage>
</organism>
<dbReference type="Proteomes" id="UP000460950">
    <property type="component" value="Unassembled WGS sequence"/>
</dbReference>
<evidence type="ECO:0000313" key="2">
    <source>
        <dbReference type="Proteomes" id="UP000460950"/>
    </source>
</evidence>
<dbReference type="EMBL" id="VULU01000020">
    <property type="protein sequence ID" value="MSS48942.1"/>
    <property type="molecule type" value="Genomic_DNA"/>
</dbReference>
<accession>A0A7K0JFZ8</accession>